<evidence type="ECO:0000313" key="13">
    <source>
        <dbReference type="Proteomes" id="UP000612055"/>
    </source>
</evidence>
<evidence type="ECO:0000256" key="4">
    <source>
        <dbReference type="ARBA" id="ARBA00022741"/>
    </source>
</evidence>
<gene>
    <name evidence="12" type="ORF">HYH03_005356</name>
</gene>
<evidence type="ECO:0000256" key="1">
    <source>
        <dbReference type="ARBA" id="ARBA00012425"/>
    </source>
</evidence>
<dbReference type="PROSITE" id="PS00108">
    <property type="entry name" value="PROTEIN_KINASE_ST"/>
    <property type="match status" value="2"/>
</dbReference>
<dbReference type="PANTHER" id="PTHR24055">
    <property type="entry name" value="MITOGEN-ACTIVATED PROTEIN KINASE"/>
    <property type="match status" value="1"/>
</dbReference>
<feature type="region of interest" description="Disordered" evidence="10">
    <location>
        <begin position="1427"/>
        <end position="1450"/>
    </location>
</feature>
<dbReference type="InterPro" id="IPR011009">
    <property type="entry name" value="Kinase-like_dom_sf"/>
</dbReference>
<name>A0A835Y529_9CHLO</name>
<dbReference type="Gene3D" id="3.30.200.20">
    <property type="entry name" value="Phosphorylase Kinase, domain 1"/>
    <property type="match status" value="1"/>
</dbReference>
<feature type="compositionally biased region" description="Low complexity" evidence="10">
    <location>
        <begin position="424"/>
        <end position="436"/>
    </location>
</feature>
<feature type="compositionally biased region" description="Pro residues" evidence="10">
    <location>
        <begin position="1032"/>
        <end position="1049"/>
    </location>
</feature>
<proteinExistence type="predicted"/>
<feature type="compositionally biased region" description="Low complexity" evidence="10">
    <location>
        <begin position="1498"/>
        <end position="1522"/>
    </location>
</feature>
<feature type="region of interest" description="Disordered" evidence="10">
    <location>
        <begin position="1025"/>
        <end position="1103"/>
    </location>
</feature>
<feature type="compositionally biased region" description="Pro residues" evidence="10">
    <location>
        <begin position="437"/>
        <end position="451"/>
    </location>
</feature>
<evidence type="ECO:0000256" key="8">
    <source>
        <dbReference type="ARBA" id="ARBA00048367"/>
    </source>
</evidence>
<dbReference type="Pfam" id="PF00069">
    <property type="entry name" value="Pkinase"/>
    <property type="match status" value="2"/>
</dbReference>
<keyword evidence="2" id="KW-0723">Serine/threonine-protein kinase</keyword>
<comment type="caution">
    <text evidence="12">The sequence shown here is derived from an EMBL/GenBank/DDBJ whole genome shotgun (WGS) entry which is preliminary data.</text>
</comment>
<keyword evidence="13" id="KW-1185">Reference proteome</keyword>
<dbReference type="InterPro" id="IPR017441">
    <property type="entry name" value="Protein_kinase_ATP_BS"/>
</dbReference>
<feature type="region of interest" description="Disordered" evidence="10">
    <location>
        <begin position="1487"/>
        <end position="1557"/>
    </location>
</feature>
<dbReference type="GO" id="GO:0004693">
    <property type="term" value="F:cyclin-dependent protein serine/threonine kinase activity"/>
    <property type="evidence" value="ECO:0007669"/>
    <property type="project" value="UniProtKB-EC"/>
</dbReference>
<evidence type="ECO:0000256" key="9">
    <source>
        <dbReference type="PROSITE-ProRule" id="PRU10141"/>
    </source>
</evidence>
<keyword evidence="3" id="KW-0808">Transferase</keyword>
<organism evidence="12 13">
    <name type="scientific">Edaphochlamys debaryana</name>
    <dbReference type="NCBI Taxonomy" id="47281"/>
    <lineage>
        <taxon>Eukaryota</taxon>
        <taxon>Viridiplantae</taxon>
        <taxon>Chlorophyta</taxon>
        <taxon>core chlorophytes</taxon>
        <taxon>Chlorophyceae</taxon>
        <taxon>CS clade</taxon>
        <taxon>Chlamydomonadales</taxon>
        <taxon>Chlamydomonadales incertae sedis</taxon>
        <taxon>Edaphochlamys</taxon>
    </lineage>
</organism>
<evidence type="ECO:0000256" key="2">
    <source>
        <dbReference type="ARBA" id="ARBA00022527"/>
    </source>
</evidence>
<evidence type="ECO:0000256" key="3">
    <source>
        <dbReference type="ARBA" id="ARBA00022679"/>
    </source>
</evidence>
<dbReference type="InterPro" id="IPR008271">
    <property type="entry name" value="Ser/Thr_kinase_AS"/>
</dbReference>
<keyword evidence="4 9" id="KW-0547">Nucleotide-binding</keyword>
<feature type="compositionally biased region" description="Low complexity" evidence="10">
    <location>
        <begin position="1050"/>
        <end position="1080"/>
    </location>
</feature>
<evidence type="ECO:0000313" key="12">
    <source>
        <dbReference type="EMBL" id="KAG2496532.1"/>
    </source>
</evidence>
<evidence type="ECO:0000256" key="7">
    <source>
        <dbReference type="ARBA" id="ARBA00047811"/>
    </source>
</evidence>
<feature type="region of interest" description="Disordered" evidence="10">
    <location>
        <begin position="682"/>
        <end position="707"/>
    </location>
</feature>
<feature type="region of interest" description="Disordered" evidence="10">
    <location>
        <begin position="240"/>
        <end position="279"/>
    </location>
</feature>
<dbReference type="PROSITE" id="PS00107">
    <property type="entry name" value="PROTEIN_KINASE_ATP"/>
    <property type="match status" value="1"/>
</dbReference>
<feature type="domain" description="Protein kinase" evidence="11">
    <location>
        <begin position="1"/>
        <end position="195"/>
    </location>
</feature>
<dbReference type="EC" id="2.7.11.22" evidence="1"/>
<sequence length="1580" mass="162731">MVFEFVGPSLHDQLDLQPTGLAPAATKLLAWQLLSGVAYLHDKKVLHRDIKPANVLLDPATGVAKLCDFGFARPTKCGPQVLVSDHYGACADVWSLGCTIAEMATGRALFPGTSTADQLWRIVTCLGPLAPLQAARALASPRLSALATSPPPLRKTLRQRLSELEPRLFELVEACLRLDPRHRPTARELLDMPYFWDVRRAAVGTPAVAALIERHEAACSPMPLQQHQMKGLPREALLPQSSTSAAVTEPPPPTTPAPPLPQPFQRPSDQPEVGLGPTSFESAVVPNSVVGIPIPSQGCISAAALPVAVTRQVSAVAHSHLGTGDAAALSHSLPTHSHHSGHLASSLPAIPTSVMSTSWRPGSLATVSISSVAQGLLSARLRHMGSNTSLGVEPWSEASTPMGAPPLPAGCVGPMPHVRPETTGNQQGSGPQRGQGPPQPLHVWPQPPPQQPLHHSPGGPGMRRSASAADVVGGGPGVASVLSVSSRVLPGRHGHSQPVIMAAAGLCGEVSAAVWPAEAHAAASGVPTPVLYTPFQVQALREQLSERRSSMGLLDPAHVVREEDESEAQEDAILLASAAARKARGSGLDAPKSAVDESNGGFARAPLPQTRSARRAMPSLASLIGSPLELTARLSARRASACSNSGQHWVAMPKASTAGVASCTGIGKDVTAGLDSEVVASSSPAAAAAPGKGADTSARGKRASGAGGGVAYEYEASVGEGAYGAVWRCRERATGRVVAVKAFKQAHEDQEILRLAKREAKVLEALRHPNLVKLLTAFRSQTGRVYMVFEFVGPSLHDQLDLQPTGLAPAATKLLAWQLLSGVAYLHDKKVLHRDIKPANVLLDPATGVAKLCDFGFARPTKCGPQILVSDHYGACADVWSLGCTIAEMATGRALFPGTSSADQLWRIVTCLGPLAPLQAARALASPRLSALATSPPPLRKTLRQRLPELEPRLFELVEACLRLDPRHRPTVRELLAMPYFWDVHRAAVGTPAVAALIERHEAGARLSSSPPKALPLVKLLPQRAAASPAASEPPPPLPPFTPPPPSPQPLDLQAALPGASPEPASATFSGSGSGLSSQAAPPPHGPTAGHISSVDRSPRAAACSEPSAAPLLLPFVAQHSLELLGGTASAPCHPHSSDGSYVPGGYLQDLLSTGGFAGAMQSSAFATLSVSSMAQKLSAAYLRHMGSNTSLGVEPWPEASTPMGAPPLPAGYAGLPPHVRPLLVSQFAPSSASSGQLPPQLPNWQQQVLLQSLPHAPGCQQGMRRSASAVDVAEGGLQLGAAHAFGAHALGYAPAPSSAGSLLPRRGRASHLVLLATAGAALGGEAGMATAASASAAELEVAAAAAAASSGPRPSSAPYASSLYVQALREQLSERRSSMGLLDPAHVVREEDESEAQEDAILLASAAARKARGACMASKDVTYMDKDGSAATAPPPAKARSASRRGVPSAASLICTPLSSRVSLRWASAGSGSTQFLGTTPLATSAGAATSTHEDMGAGPAGPEGAALTSAAASGKGADSSSKGKRAGGVGHGEVSGAAEGPESHGQQGLDGALARRRSGSLGKALKALLQRGIEKLRR</sequence>
<accession>A0A835Y529</accession>
<evidence type="ECO:0000256" key="6">
    <source>
        <dbReference type="ARBA" id="ARBA00022840"/>
    </source>
</evidence>
<dbReference type="SUPFAM" id="SSF56112">
    <property type="entry name" value="Protein kinase-like (PK-like)"/>
    <property type="match status" value="2"/>
</dbReference>
<feature type="binding site" evidence="9">
    <location>
        <position position="741"/>
    </location>
    <ligand>
        <name>ATP</name>
        <dbReference type="ChEBI" id="CHEBI:30616"/>
    </ligand>
</feature>
<dbReference type="GO" id="GO:0005524">
    <property type="term" value="F:ATP binding"/>
    <property type="evidence" value="ECO:0007669"/>
    <property type="project" value="UniProtKB-UniRule"/>
</dbReference>
<comment type="catalytic activity">
    <reaction evidence="8">
        <text>L-seryl-[protein] + ATP = O-phospho-L-seryl-[protein] + ADP + H(+)</text>
        <dbReference type="Rhea" id="RHEA:17989"/>
        <dbReference type="Rhea" id="RHEA-COMP:9863"/>
        <dbReference type="Rhea" id="RHEA-COMP:11604"/>
        <dbReference type="ChEBI" id="CHEBI:15378"/>
        <dbReference type="ChEBI" id="CHEBI:29999"/>
        <dbReference type="ChEBI" id="CHEBI:30616"/>
        <dbReference type="ChEBI" id="CHEBI:83421"/>
        <dbReference type="ChEBI" id="CHEBI:456216"/>
        <dbReference type="EC" id="2.7.11.22"/>
    </reaction>
</comment>
<feature type="domain" description="Protein kinase" evidence="11">
    <location>
        <begin position="712"/>
        <end position="981"/>
    </location>
</feature>
<reference evidence="12" key="1">
    <citation type="journal article" date="2020" name="bioRxiv">
        <title>Comparative genomics of Chlamydomonas.</title>
        <authorList>
            <person name="Craig R.J."/>
            <person name="Hasan A.R."/>
            <person name="Ness R.W."/>
            <person name="Keightley P.D."/>
        </authorList>
    </citation>
    <scope>NUCLEOTIDE SEQUENCE</scope>
    <source>
        <strain evidence="12">CCAP 11/70</strain>
    </source>
</reference>
<dbReference type="Gene3D" id="1.10.510.10">
    <property type="entry name" value="Transferase(Phosphotransferase) domain 1"/>
    <property type="match status" value="2"/>
</dbReference>
<evidence type="ECO:0000256" key="5">
    <source>
        <dbReference type="ARBA" id="ARBA00022777"/>
    </source>
</evidence>
<dbReference type="InterPro" id="IPR000719">
    <property type="entry name" value="Prot_kinase_dom"/>
</dbReference>
<protein>
    <recommendedName>
        <fullName evidence="1">cyclin-dependent kinase</fullName>
        <ecNumber evidence="1">2.7.11.22</ecNumber>
    </recommendedName>
</protein>
<dbReference type="OrthoDB" id="2195230at2759"/>
<feature type="region of interest" description="Disordered" evidence="10">
    <location>
        <begin position="587"/>
        <end position="613"/>
    </location>
</feature>
<dbReference type="InterPro" id="IPR050117">
    <property type="entry name" value="MAPK"/>
</dbReference>
<comment type="catalytic activity">
    <reaction evidence="7">
        <text>L-threonyl-[protein] + ATP = O-phospho-L-threonyl-[protein] + ADP + H(+)</text>
        <dbReference type="Rhea" id="RHEA:46608"/>
        <dbReference type="Rhea" id="RHEA-COMP:11060"/>
        <dbReference type="Rhea" id="RHEA-COMP:11605"/>
        <dbReference type="ChEBI" id="CHEBI:15378"/>
        <dbReference type="ChEBI" id="CHEBI:30013"/>
        <dbReference type="ChEBI" id="CHEBI:30616"/>
        <dbReference type="ChEBI" id="CHEBI:61977"/>
        <dbReference type="ChEBI" id="CHEBI:456216"/>
        <dbReference type="EC" id="2.7.11.22"/>
    </reaction>
</comment>
<keyword evidence="5" id="KW-0418">Kinase</keyword>
<dbReference type="Proteomes" id="UP000612055">
    <property type="component" value="Unassembled WGS sequence"/>
</dbReference>
<dbReference type="EMBL" id="JAEHOE010000018">
    <property type="protein sequence ID" value="KAG2496532.1"/>
    <property type="molecule type" value="Genomic_DNA"/>
</dbReference>
<keyword evidence="6 9" id="KW-0067">ATP-binding</keyword>
<feature type="region of interest" description="Disordered" evidence="10">
    <location>
        <begin position="392"/>
        <end position="473"/>
    </location>
</feature>
<dbReference type="PROSITE" id="PS50011">
    <property type="entry name" value="PROTEIN_KINASE_DOM"/>
    <property type="match status" value="2"/>
</dbReference>
<evidence type="ECO:0000256" key="10">
    <source>
        <dbReference type="SAM" id="MobiDB-lite"/>
    </source>
</evidence>
<evidence type="ECO:0000259" key="11">
    <source>
        <dbReference type="PROSITE" id="PS50011"/>
    </source>
</evidence>
<dbReference type="FunFam" id="3.30.200.20:FF:000049">
    <property type="entry name" value="cyclin-dependent kinase-like 1 isoform X1"/>
    <property type="match status" value="1"/>
</dbReference>
<dbReference type="SMART" id="SM00220">
    <property type="entry name" value="S_TKc"/>
    <property type="match status" value="2"/>
</dbReference>
<feature type="compositionally biased region" description="Pro residues" evidence="10">
    <location>
        <begin position="249"/>
        <end position="264"/>
    </location>
</feature>